<dbReference type="NCBIfam" id="NF007922">
    <property type="entry name" value="PRK10637.1"/>
    <property type="match status" value="1"/>
</dbReference>
<dbReference type="Pfam" id="PF13241">
    <property type="entry name" value="NAD_binding_7"/>
    <property type="match status" value="1"/>
</dbReference>
<evidence type="ECO:0000256" key="1">
    <source>
        <dbReference type="ARBA" id="ARBA00005010"/>
    </source>
</evidence>
<dbReference type="GO" id="GO:0043115">
    <property type="term" value="F:precorrin-2 dehydrogenase activity"/>
    <property type="evidence" value="ECO:0007669"/>
    <property type="project" value="UniProtKB-EC"/>
</dbReference>
<keyword evidence="4 14" id="KW-0489">Methyltransferase</keyword>
<dbReference type="NCBIfam" id="TIGR01470">
    <property type="entry name" value="cysG_Nterm"/>
    <property type="match status" value="1"/>
</dbReference>
<dbReference type="RefSeq" id="WP_086090331.1">
    <property type="nucleotide sequence ID" value="NZ_CP021112.1"/>
</dbReference>
<dbReference type="FunFam" id="3.30.160.110:FF:000001">
    <property type="entry name" value="Siroheme synthase"/>
    <property type="match status" value="1"/>
</dbReference>
<comment type="similarity">
    <text evidence="2 14">Belongs to the precorrin methyltransferase family.</text>
</comment>
<protein>
    <submittedName>
        <fullName evidence="18">Uroporphyrinogen-III C-methyltransferase</fullName>
    </submittedName>
</protein>
<keyword evidence="19" id="KW-1185">Reference proteome</keyword>
<dbReference type="FunFam" id="3.40.1010.10:FF:000001">
    <property type="entry name" value="Siroheme synthase"/>
    <property type="match status" value="1"/>
</dbReference>
<dbReference type="InterPro" id="IPR036291">
    <property type="entry name" value="NAD(P)-bd_dom_sf"/>
</dbReference>
<dbReference type="InterPro" id="IPR006366">
    <property type="entry name" value="CobA/CysG_C"/>
</dbReference>
<dbReference type="Pfam" id="PF00590">
    <property type="entry name" value="TP_methylase"/>
    <property type="match status" value="1"/>
</dbReference>
<dbReference type="InterPro" id="IPR035996">
    <property type="entry name" value="4pyrrol_Methylase_sf"/>
</dbReference>
<dbReference type="OrthoDB" id="9815856at2"/>
<dbReference type="InterPro" id="IPR003043">
    <property type="entry name" value="Uropor_MeTrfase_CS"/>
</dbReference>
<evidence type="ECO:0000256" key="13">
    <source>
        <dbReference type="ARBA" id="ARBA00047561"/>
    </source>
</evidence>
<sequence>MRFLPLFFDLTTGPVILVGSGPQALAKLRILQAAGADIRWHVLSGDDIEGADGAETKIGLPADEDFLGAVALVASAGKEIDERLASRARSMNLPVNIVDRPDLSTFIFPAIVDRGDVVVAVGTGGASPVLARRLREKIEEILPERIGEFASMMGRYRERLAALRHRGFSTRRFWERVIDGPIGAQFLAGRTAKAEAALIIEIDRAGTDRPAQGHVSIVGAGPGDPDLLTLKALHALQSSDIVFYDDLVSPAILGRIRRDAEQVFVGKRKGHPGIGQSEINRRLIEAAKAGLNVVRLKGGDPFIFGRGGEEREVLEAAGIAVTIVPGITAALGCAAEAGLPLTLRKEATRLSIVTANTAEGADNIDWSGLADRTTTVAIYMGLTAASAVKSGLIAAGRDPNTPVAVLARGTRPDSRSITGTLSQLPMLAASVGDGPALIVVGDVVAHSQVWKEAVELLEAAE</sequence>
<keyword evidence="5 14" id="KW-0808">Transferase</keyword>
<reference evidence="18 19" key="1">
    <citation type="submission" date="2017-05" db="EMBL/GenBank/DDBJ databases">
        <title>Full genome sequence of Pseudorhodoplanes sinuspersici.</title>
        <authorList>
            <person name="Dastgheib S.M.M."/>
            <person name="Shavandi M."/>
            <person name="Tirandaz H."/>
        </authorList>
    </citation>
    <scope>NUCLEOTIDE SEQUENCE [LARGE SCALE GENOMIC DNA]</scope>
    <source>
        <strain evidence="18 19">RIPI110</strain>
    </source>
</reference>
<dbReference type="PROSITE" id="PS00840">
    <property type="entry name" value="SUMT_2"/>
    <property type="match status" value="1"/>
</dbReference>
<keyword evidence="10" id="KW-0627">Porphyrin biosynthesis</keyword>
<dbReference type="Gene3D" id="1.10.8.210">
    <property type="entry name" value="Sirohaem synthase, dimerisation domain"/>
    <property type="match status" value="1"/>
</dbReference>
<dbReference type="InterPro" id="IPR000878">
    <property type="entry name" value="4pyrrol_Mease"/>
</dbReference>
<dbReference type="PANTHER" id="PTHR45790:SF3">
    <property type="entry name" value="S-ADENOSYL-L-METHIONINE-DEPENDENT UROPORPHYRINOGEN III METHYLTRANSFERASE, CHLOROPLASTIC"/>
    <property type="match status" value="1"/>
</dbReference>
<feature type="domain" description="Siroheme synthase central" evidence="17">
    <location>
        <begin position="119"/>
        <end position="140"/>
    </location>
</feature>
<dbReference type="UniPathway" id="UPA00262">
    <property type="reaction ID" value="UER00211"/>
</dbReference>
<dbReference type="InterPro" id="IPR019478">
    <property type="entry name" value="Sirohaem_synthase_dimer_dom"/>
</dbReference>
<dbReference type="Pfam" id="PF14824">
    <property type="entry name" value="Sirohm_synth_M"/>
    <property type="match status" value="1"/>
</dbReference>
<dbReference type="Gene3D" id="3.40.1010.10">
    <property type="entry name" value="Cobalt-precorrin-4 Transmethylase, Domain 1"/>
    <property type="match status" value="1"/>
</dbReference>
<organism evidence="18 19">
    <name type="scientific">Pseudorhodoplanes sinuspersici</name>
    <dbReference type="NCBI Taxonomy" id="1235591"/>
    <lineage>
        <taxon>Bacteria</taxon>
        <taxon>Pseudomonadati</taxon>
        <taxon>Pseudomonadota</taxon>
        <taxon>Alphaproteobacteria</taxon>
        <taxon>Hyphomicrobiales</taxon>
        <taxon>Pseudorhodoplanes</taxon>
    </lineage>
</organism>
<dbReference type="Gene3D" id="3.30.160.110">
    <property type="entry name" value="Siroheme synthase, domain 2"/>
    <property type="match status" value="1"/>
</dbReference>
<evidence type="ECO:0000256" key="4">
    <source>
        <dbReference type="ARBA" id="ARBA00022603"/>
    </source>
</evidence>
<name>A0A1W6ZX92_9HYPH</name>
<accession>A0A1W6ZX92</accession>
<dbReference type="PANTHER" id="PTHR45790">
    <property type="entry name" value="SIROHEME SYNTHASE-RELATED"/>
    <property type="match status" value="1"/>
</dbReference>
<dbReference type="GO" id="GO:0051266">
    <property type="term" value="F:sirohydrochlorin ferrochelatase activity"/>
    <property type="evidence" value="ECO:0007669"/>
    <property type="project" value="InterPro"/>
</dbReference>
<dbReference type="GO" id="GO:0051287">
    <property type="term" value="F:NAD binding"/>
    <property type="evidence" value="ECO:0007669"/>
    <property type="project" value="InterPro"/>
</dbReference>
<evidence type="ECO:0000313" key="18">
    <source>
        <dbReference type="EMBL" id="ARQ01936.1"/>
    </source>
</evidence>
<dbReference type="NCBIfam" id="NF004790">
    <property type="entry name" value="PRK06136.1"/>
    <property type="match status" value="1"/>
</dbReference>
<dbReference type="STRING" id="1235591.CAK95_24670"/>
<evidence type="ECO:0000256" key="6">
    <source>
        <dbReference type="ARBA" id="ARBA00022691"/>
    </source>
</evidence>
<evidence type="ECO:0000256" key="3">
    <source>
        <dbReference type="ARBA" id="ARBA00022573"/>
    </source>
</evidence>
<proteinExistence type="inferred from homology"/>
<evidence type="ECO:0000259" key="16">
    <source>
        <dbReference type="Pfam" id="PF10414"/>
    </source>
</evidence>
<dbReference type="KEGG" id="psin:CAK95_24670"/>
<evidence type="ECO:0000256" key="12">
    <source>
        <dbReference type="ARBA" id="ARBA00025705"/>
    </source>
</evidence>
<feature type="domain" description="Sirohaem synthase dimerisation" evidence="16">
    <location>
        <begin position="145"/>
        <end position="198"/>
    </location>
</feature>
<dbReference type="InterPro" id="IPR012409">
    <property type="entry name" value="Sirohaem_synth"/>
</dbReference>
<evidence type="ECO:0000256" key="7">
    <source>
        <dbReference type="ARBA" id="ARBA00023002"/>
    </source>
</evidence>
<dbReference type="InterPro" id="IPR014777">
    <property type="entry name" value="4pyrrole_Mease_sub1"/>
</dbReference>
<dbReference type="Proteomes" id="UP000194137">
    <property type="component" value="Chromosome"/>
</dbReference>
<comment type="pathway">
    <text evidence="1">Porphyrin-containing compound metabolism; siroheme biosynthesis; sirohydrochlorin from precorrin-2: step 1/1.</text>
</comment>
<dbReference type="SUPFAM" id="SSF75615">
    <property type="entry name" value="Siroheme synthase middle domains-like"/>
    <property type="match status" value="1"/>
</dbReference>
<dbReference type="SUPFAM" id="SSF53790">
    <property type="entry name" value="Tetrapyrrole methylase"/>
    <property type="match status" value="1"/>
</dbReference>
<keyword evidence="7" id="KW-0560">Oxidoreductase</keyword>
<comment type="catalytic activity">
    <reaction evidence="13">
        <text>precorrin-2 + NAD(+) = sirohydrochlorin + NADH + 2 H(+)</text>
        <dbReference type="Rhea" id="RHEA:15613"/>
        <dbReference type="ChEBI" id="CHEBI:15378"/>
        <dbReference type="ChEBI" id="CHEBI:57540"/>
        <dbReference type="ChEBI" id="CHEBI:57945"/>
        <dbReference type="ChEBI" id="CHEBI:58351"/>
        <dbReference type="ChEBI" id="CHEBI:58827"/>
        <dbReference type="EC" id="1.3.1.76"/>
    </reaction>
</comment>
<dbReference type="PIRSF" id="PIRSF036426">
    <property type="entry name" value="Sirohaem_synth"/>
    <property type="match status" value="1"/>
</dbReference>
<evidence type="ECO:0000256" key="11">
    <source>
        <dbReference type="ARBA" id="ARBA00023268"/>
    </source>
</evidence>
<evidence type="ECO:0000259" key="15">
    <source>
        <dbReference type="Pfam" id="PF00590"/>
    </source>
</evidence>
<evidence type="ECO:0000256" key="14">
    <source>
        <dbReference type="RuleBase" id="RU003960"/>
    </source>
</evidence>
<dbReference type="InterPro" id="IPR006367">
    <property type="entry name" value="Sirohaem_synthase_N"/>
</dbReference>
<keyword evidence="9" id="KW-0456">Lyase</keyword>
<evidence type="ECO:0000259" key="17">
    <source>
        <dbReference type="Pfam" id="PF14824"/>
    </source>
</evidence>
<dbReference type="Pfam" id="PF10414">
    <property type="entry name" value="CysG_dimeriser"/>
    <property type="match status" value="1"/>
</dbReference>
<feature type="domain" description="Tetrapyrrole methylase" evidence="15">
    <location>
        <begin position="215"/>
        <end position="424"/>
    </location>
</feature>
<dbReference type="GO" id="GO:0004851">
    <property type="term" value="F:uroporphyrin-III C-methyltransferase activity"/>
    <property type="evidence" value="ECO:0007669"/>
    <property type="project" value="InterPro"/>
</dbReference>
<dbReference type="NCBIfam" id="TIGR01469">
    <property type="entry name" value="cobA_cysG_Cterm"/>
    <property type="match status" value="1"/>
</dbReference>
<keyword evidence="6" id="KW-0949">S-adenosyl-L-methionine</keyword>
<dbReference type="SUPFAM" id="SSF51735">
    <property type="entry name" value="NAD(P)-binding Rossmann-fold domains"/>
    <property type="match status" value="1"/>
</dbReference>
<keyword evidence="3" id="KW-0169">Cobalamin biosynthesis</keyword>
<dbReference type="Gene3D" id="3.30.950.10">
    <property type="entry name" value="Methyltransferase, Cobalt-precorrin-4 Transmethylase, Domain 2"/>
    <property type="match status" value="1"/>
</dbReference>
<dbReference type="InterPro" id="IPR050161">
    <property type="entry name" value="Siro_Cobalamin_biosynth"/>
</dbReference>
<dbReference type="InterPro" id="IPR037115">
    <property type="entry name" value="Sirohaem_synt_dimer_dom_sf"/>
</dbReference>
<evidence type="ECO:0000313" key="19">
    <source>
        <dbReference type="Proteomes" id="UP000194137"/>
    </source>
</evidence>
<dbReference type="CDD" id="cd11642">
    <property type="entry name" value="SUMT"/>
    <property type="match status" value="1"/>
</dbReference>
<dbReference type="PROSITE" id="PS00839">
    <property type="entry name" value="SUMT_1"/>
    <property type="match status" value="1"/>
</dbReference>
<evidence type="ECO:0000256" key="8">
    <source>
        <dbReference type="ARBA" id="ARBA00023027"/>
    </source>
</evidence>
<dbReference type="GO" id="GO:0019354">
    <property type="term" value="P:siroheme biosynthetic process"/>
    <property type="evidence" value="ECO:0007669"/>
    <property type="project" value="UniProtKB-UniPathway"/>
</dbReference>
<keyword evidence="11" id="KW-0511">Multifunctional enzyme</keyword>
<keyword evidence="8" id="KW-0520">NAD</keyword>
<gene>
    <name evidence="18" type="ORF">CAK95_24670</name>
</gene>
<comment type="pathway">
    <text evidence="12">Porphyrin-containing compound metabolism; siroheme biosynthesis; precorrin-2 from uroporphyrinogen III: step 1/1.</text>
</comment>
<dbReference type="EMBL" id="CP021112">
    <property type="protein sequence ID" value="ARQ01936.1"/>
    <property type="molecule type" value="Genomic_DNA"/>
</dbReference>
<dbReference type="GO" id="GO:0009236">
    <property type="term" value="P:cobalamin biosynthetic process"/>
    <property type="evidence" value="ECO:0007669"/>
    <property type="project" value="UniProtKB-KW"/>
</dbReference>
<dbReference type="GO" id="GO:0032259">
    <property type="term" value="P:methylation"/>
    <property type="evidence" value="ECO:0007669"/>
    <property type="project" value="UniProtKB-KW"/>
</dbReference>
<dbReference type="AlphaFoldDB" id="A0A1W6ZX92"/>
<dbReference type="InterPro" id="IPR014776">
    <property type="entry name" value="4pyrrole_Mease_sub2"/>
</dbReference>
<evidence type="ECO:0000256" key="10">
    <source>
        <dbReference type="ARBA" id="ARBA00023244"/>
    </source>
</evidence>
<dbReference type="Gene3D" id="3.40.50.720">
    <property type="entry name" value="NAD(P)-binding Rossmann-like Domain"/>
    <property type="match status" value="1"/>
</dbReference>
<evidence type="ECO:0000256" key="2">
    <source>
        <dbReference type="ARBA" id="ARBA00005879"/>
    </source>
</evidence>
<dbReference type="InterPro" id="IPR028281">
    <property type="entry name" value="Sirohaem_synthase_central"/>
</dbReference>
<evidence type="ECO:0000256" key="9">
    <source>
        <dbReference type="ARBA" id="ARBA00023239"/>
    </source>
</evidence>
<evidence type="ECO:0000256" key="5">
    <source>
        <dbReference type="ARBA" id="ARBA00022679"/>
    </source>
</evidence>